<dbReference type="OrthoDB" id="2595587at2759"/>
<gene>
    <name evidence="1" type="ORF">BCR39DRAFT_447366</name>
</gene>
<dbReference type="AlphaFoldDB" id="A0A1Y2APT2"/>
<reference evidence="1 2" key="1">
    <citation type="submission" date="2016-07" db="EMBL/GenBank/DDBJ databases">
        <title>Pervasive Adenine N6-methylation of Active Genes in Fungi.</title>
        <authorList>
            <consortium name="DOE Joint Genome Institute"/>
            <person name="Mondo S.J."/>
            <person name="Dannebaum R.O."/>
            <person name="Kuo R.C."/>
            <person name="Labutti K."/>
            <person name="Haridas S."/>
            <person name="Kuo A."/>
            <person name="Salamov A."/>
            <person name="Ahrendt S.R."/>
            <person name="Lipzen A."/>
            <person name="Sullivan W."/>
            <person name="Andreopoulos W.B."/>
            <person name="Clum A."/>
            <person name="Lindquist E."/>
            <person name="Daum C."/>
            <person name="Ramamoorthy G.K."/>
            <person name="Gryganskyi A."/>
            <person name="Culley D."/>
            <person name="Magnuson J.K."/>
            <person name="James T.Y."/>
            <person name="O'Malley M.A."/>
            <person name="Stajich J.E."/>
            <person name="Spatafora J.W."/>
            <person name="Visel A."/>
            <person name="Grigoriev I.V."/>
        </authorList>
    </citation>
    <scope>NUCLEOTIDE SEQUENCE [LARGE SCALE GENOMIC DNA]</scope>
    <source>
        <strain evidence="1 2">68-887.2</strain>
    </source>
</reference>
<accession>A0A1Y2APT2</accession>
<comment type="caution">
    <text evidence="1">The sequence shown here is derived from an EMBL/GenBank/DDBJ whole genome shotgun (WGS) entry which is preliminary data.</text>
</comment>
<dbReference type="EMBL" id="MCFC01000066">
    <property type="protein sequence ID" value="ORY24589.1"/>
    <property type="molecule type" value="Genomic_DNA"/>
</dbReference>
<keyword evidence="2" id="KW-1185">Reference proteome</keyword>
<protein>
    <submittedName>
        <fullName evidence="1">Uncharacterized protein</fullName>
    </submittedName>
</protein>
<feature type="non-terminal residue" evidence="1">
    <location>
        <position position="1"/>
    </location>
</feature>
<sequence length="96" mass="10677">IPIPPTPSTTSTQSPIARLDRLLQTIASVLKAYQVLPIRSPVYLASLQHFLQRAENLHPNPPDRHSSVPTGKEVDTLEREWWGSEVVAAWYGPQPG</sequence>
<evidence type="ECO:0000313" key="2">
    <source>
        <dbReference type="Proteomes" id="UP000193986"/>
    </source>
</evidence>
<dbReference type="InParanoid" id="A0A1Y2APT2"/>
<evidence type="ECO:0000313" key="1">
    <source>
        <dbReference type="EMBL" id="ORY24589.1"/>
    </source>
</evidence>
<feature type="non-terminal residue" evidence="1">
    <location>
        <position position="96"/>
    </location>
</feature>
<proteinExistence type="predicted"/>
<name>A0A1Y2APT2_9TREE</name>
<dbReference type="Proteomes" id="UP000193986">
    <property type="component" value="Unassembled WGS sequence"/>
</dbReference>
<organism evidence="1 2">
    <name type="scientific">Naematelia encephala</name>
    <dbReference type="NCBI Taxonomy" id="71784"/>
    <lineage>
        <taxon>Eukaryota</taxon>
        <taxon>Fungi</taxon>
        <taxon>Dikarya</taxon>
        <taxon>Basidiomycota</taxon>
        <taxon>Agaricomycotina</taxon>
        <taxon>Tremellomycetes</taxon>
        <taxon>Tremellales</taxon>
        <taxon>Naemateliaceae</taxon>
        <taxon>Naematelia</taxon>
    </lineage>
</organism>